<dbReference type="SUPFAM" id="SSF88659">
    <property type="entry name" value="Sigma3 and sigma4 domains of RNA polymerase sigma factors"/>
    <property type="match status" value="1"/>
</dbReference>
<dbReference type="Proteomes" id="UP001597451">
    <property type="component" value="Unassembled WGS sequence"/>
</dbReference>
<keyword evidence="2" id="KW-1185">Reference proteome</keyword>
<accession>A0ABW5PW77</accession>
<reference evidence="2" key="1">
    <citation type="journal article" date="2019" name="Int. J. Syst. Evol. Microbiol.">
        <title>The Global Catalogue of Microorganisms (GCM) 10K type strain sequencing project: providing services to taxonomists for standard genome sequencing and annotation.</title>
        <authorList>
            <consortium name="The Broad Institute Genomics Platform"/>
            <consortium name="The Broad Institute Genome Sequencing Center for Infectious Disease"/>
            <person name="Wu L."/>
            <person name="Ma J."/>
        </authorList>
    </citation>
    <scope>NUCLEOTIDE SEQUENCE [LARGE SCALE GENOMIC DNA]</scope>
    <source>
        <strain evidence="2">TISTR 1858</strain>
    </source>
</reference>
<gene>
    <name evidence="1" type="ORF">ACFSUN_01155</name>
</gene>
<proteinExistence type="predicted"/>
<organism evidence="1 2">
    <name type="scientific">Oceanobacillus kapialis</name>
    <dbReference type="NCBI Taxonomy" id="481353"/>
    <lineage>
        <taxon>Bacteria</taxon>
        <taxon>Bacillati</taxon>
        <taxon>Bacillota</taxon>
        <taxon>Bacilli</taxon>
        <taxon>Bacillales</taxon>
        <taxon>Bacillaceae</taxon>
        <taxon>Oceanobacillus</taxon>
    </lineage>
</organism>
<dbReference type="RefSeq" id="WP_379560027.1">
    <property type="nucleotide sequence ID" value="NZ_JBHUMX010000002.1"/>
</dbReference>
<dbReference type="EMBL" id="JBHUMX010000002">
    <property type="protein sequence ID" value="MFD2627395.1"/>
    <property type="molecule type" value="Genomic_DNA"/>
</dbReference>
<protein>
    <submittedName>
        <fullName evidence="1">Sigma-70 family RNA polymerase sigma factor</fullName>
    </submittedName>
</protein>
<sequence>MALKKLEKDDMKKLEEYLKSYNSYKTAINLIKKQLDYLVPGFVSQFELDEENKGKFTLHSLGNEVDRLSSIKALNLYEELLHYNIIVASIEEAIEDLEELERQFITSRYIKGKSIVQTSFDLGYSEKYVFIIRKQTLTKLLISLKGLLFL</sequence>
<dbReference type="InterPro" id="IPR013324">
    <property type="entry name" value="RNA_pol_sigma_r3/r4-like"/>
</dbReference>
<comment type="caution">
    <text evidence="1">The sequence shown here is derived from an EMBL/GenBank/DDBJ whole genome shotgun (WGS) entry which is preliminary data.</text>
</comment>
<name>A0ABW5PW77_9BACI</name>
<evidence type="ECO:0000313" key="1">
    <source>
        <dbReference type="EMBL" id="MFD2627395.1"/>
    </source>
</evidence>
<evidence type="ECO:0000313" key="2">
    <source>
        <dbReference type="Proteomes" id="UP001597451"/>
    </source>
</evidence>